<proteinExistence type="predicted"/>
<evidence type="ECO:0000313" key="1">
    <source>
        <dbReference type="EMBL" id="PON51292.1"/>
    </source>
</evidence>
<name>A0A2P5BR79_PARAD</name>
<organism evidence="1 2">
    <name type="scientific">Parasponia andersonii</name>
    <name type="common">Sponia andersonii</name>
    <dbReference type="NCBI Taxonomy" id="3476"/>
    <lineage>
        <taxon>Eukaryota</taxon>
        <taxon>Viridiplantae</taxon>
        <taxon>Streptophyta</taxon>
        <taxon>Embryophyta</taxon>
        <taxon>Tracheophyta</taxon>
        <taxon>Spermatophyta</taxon>
        <taxon>Magnoliopsida</taxon>
        <taxon>eudicotyledons</taxon>
        <taxon>Gunneridae</taxon>
        <taxon>Pentapetalae</taxon>
        <taxon>rosids</taxon>
        <taxon>fabids</taxon>
        <taxon>Rosales</taxon>
        <taxon>Cannabaceae</taxon>
        <taxon>Parasponia</taxon>
    </lineage>
</organism>
<feature type="non-terminal residue" evidence="1">
    <location>
        <position position="1"/>
    </location>
</feature>
<gene>
    <name evidence="1" type="ORF">PanWU01x14_217610</name>
</gene>
<sequence length="276" mass="32277">EVETRLVSDHCLVILDTSPPSWGPAPFRFENAWVEHKFSKKDFEKWWKEISVQGCEGYKWMARLKQIRICLKKWNTEVFGDLRLLESALLKKVSALDVLEGSEDWNEQTREERVLLKSELHEILFKKDRAARQKVKIQWAKEGDAKTKLFHRMLNAQKSRNFISKIELENGEILNREEDIVREKWWGFCESLYSKGERQFIGIEGLEWAEISDSMSTWLEGPFLEAKIKAAVFECEGEKASGPDGFSLLVFQSMLETIKDDLVNVFEKFHRSGVIR</sequence>
<reference evidence="2" key="1">
    <citation type="submission" date="2016-06" db="EMBL/GenBank/DDBJ databases">
        <title>Parallel loss of symbiosis genes in relatives of nitrogen-fixing non-legume Parasponia.</title>
        <authorList>
            <person name="Van Velzen R."/>
            <person name="Holmer R."/>
            <person name="Bu F."/>
            <person name="Rutten L."/>
            <person name="Van Zeijl A."/>
            <person name="Liu W."/>
            <person name="Santuari L."/>
            <person name="Cao Q."/>
            <person name="Sharma T."/>
            <person name="Shen D."/>
            <person name="Roswanjaya Y."/>
            <person name="Wardhani T."/>
            <person name="Kalhor M.S."/>
            <person name="Jansen J."/>
            <person name="Van den Hoogen J."/>
            <person name="Gungor B."/>
            <person name="Hartog M."/>
            <person name="Hontelez J."/>
            <person name="Verver J."/>
            <person name="Yang W.-C."/>
            <person name="Schijlen E."/>
            <person name="Repin R."/>
            <person name="Schilthuizen M."/>
            <person name="Schranz E."/>
            <person name="Heidstra R."/>
            <person name="Miyata K."/>
            <person name="Fedorova E."/>
            <person name="Kohlen W."/>
            <person name="Bisseling T."/>
            <person name="Smit S."/>
            <person name="Geurts R."/>
        </authorList>
    </citation>
    <scope>NUCLEOTIDE SEQUENCE [LARGE SCALE GENOMIC DNA]</scope>
    <source>
        <strain evidence="2">cv. WU1-14</strain>
    </source>
</reference>
<accession>A0A2P5BR79</accession>
<dbReference type="STRING" id="3476.A0A2P5BR79"/>
<evidence type="ECO:0008006" key="3">
    <source>
        <dbReference type="Google" id="ProtNLM"/>
    </source>
</evidence>
<dbReference type="Proteomes" id="UP000237105">
    <property type="component" value="Unassembled WGS sequence"/>
</dbReference>
<keyword evidence="2" id="KW-1185">Reference proteome</keyword>
<dbReference type="AlphaFoldDB" id="A0A2P5BR79"/>
<comment type="caution">
    <text evidence="1">The sequence shown here is derived from an EMBL/GenBank/DDBJ whole genome shotgun (WGS) entry which is preliminary data.</text>
</comment>
<dbReference type="EMBL" id="JXTB01000235">
    <property type="protein sequence ID" value="PON51292.1"/>
    <property type="molecule type" value="Genomic_DNA"/>
</dbReference>
<dbReference type="OrthoDB" id="1113909at2759"/>
<evidence type="ECO:0000313" key="2">
    <source>
        <dbReference type="Proteomes" id="UP000237105"/>
    </source>
</evidence>
<protein>
    <recommendedName>
        <fullName evidence="3">Endonuclease/exonuclease/phosphatase</fullName>
    </recommendedName>
</protein>